<protein>
    <recommendedName>
        <fullName evidence="8">Receptor ligand binding region domain-containing protein</fullName>
    </recommendedName>
</protein>
<dbReference type="AlphaFoldDB" id="A0AAN0IJK5"/>
<dbReference type="InterPro" id="IPR000337">
    <property type="entry name" value="GPCR_3"/>
</dbReference>
<dbReference type="InterPro" id="IPR050726">
    <property type="entry name" value="mGluR"/>
</dbReference>
<dbReference type="PRINTS" id="PR00248">
    <property type="entry name" value="GPCRMGR"/>
</dbReference>
<keyword evidence="6" id="KW-0325">Glycoprotein</keyword>
<dbReference type="KEGG" id="aqu:100632139"/>
<dbReference type="InterPro" id="IPR028082">
    <property type="entry name" value="Peripla_BP_I"/>
</dbReference>
<feature type="signal peptide" evidence="7">
    <location>
        <begin position="1"/>
        <end position="18"/>
    </location>
</feature>
<dbReference type="GO" id="GO:0016020">
    <property type="term" value="C:membrane"/>
    <property type="evidence" value="ECO:0007669"/>
    <property type="project" value="UniProtKB-SubCell"/>
</dbReference>
<reference evidence="9" key="2">
    <citation type="submission" date="2024-06" db="UniProtKB">
        <authorList>
            <consortium name="EnsemblMetazoa"/>
        </authorList>
    </citation>
    <scope>IDENTIFICATION</scope>
</reference>
<evidence type="ECO:0000313" key="9">
    <source>
        <dbReference type="EnsemblMetazoa" id="XP_003391520.1"/>
    </source>
</evidence>
<accession>A0AAN0IJK5</accession>
<dbReference type="PANTHER" id="PTHR24060">
    <property type="entry name" value="METABOTROPIC GLUTAMATE RECEPTOR"/>
    <property type="match status" value="1"/>
</dbReference>
<sequence length="365" mass="40533">MIVSLLLFCFLFLQSVQSSDVQFQYNTPPESILTTDGGNRINGVQDRRGKDIILGGLFTVHNDAEGSAGAKCGDKVWGQGIETLEAMFYSLDSINSDPDLLPNITLGYDIRDTCQSENIALDESVSLVFTNTDAESGTCRPSEASGNDSTQIPVAATIGPLESFVTIPVASFFRLFQMPQVSYASTSTVLSNRNQYGYFFRTLPPDDLQAKAIIDIILHYNWDHVSTIYTNNLFGEPLNNEFENLAKANDICIDISEPITDNFKTPEYKKLAQKLFFNTTASVVVLFAAVDHASKLFTQVRDIKKSNTEIRNIVWIASKPSAEAATKFSSNVVAGMWGIFPPVKRSKEFHQYFSELRPLSNKRNP</sequence>
<organism evidence="9 10">
    <name type="scientific">Amphimedon queenslandica</name>
    <name type="common">Sponge</name>
    <dbReference type="NCBI Taxonomy" id="400682"/>
    <lineage>
        <taxon>Eukaryota</taxon>
        <taxon>Metazoa</taxon>
        <taxon>Porifera</taxon>
        <taxon>Demospongiae</taxon>
        <taxon>Heteroscleromorpha</taxon>
        <taxon>Haplosclerida</taxon>
        <taxon>Niphatidae</taxon>
        <taxon>Amphimedon</taxon>
    </lineage>
</organism>
<evidence type="ECO:0000313" key="10">
    <source>
        <dbReference type="Proteomes" id="UP000007879"/>
    </source>
</evidence>
<keyword evidence="2" id="KW-0812">Transmembrane</keyword>
<keyword evidence="4" id="KW-0472">Membrane</keyword>
<feature type="chain" id="PRO_5042821285" description="Receptor ligand binding region domain-containing protein" evidence="7">
    <location>
        <begin position="19"/>
        <end position="365"/>
    </location>
</feature>
<dbReference type="Pfam" id="PF01094">
    <property type="entry name" value="ANF_receptor"/>
    <property type="match status" value="1"/>
</dbReference>
<keyword evidence="3" id="KW-1133">Transmembrane helix</keyword>
<reference evidence="10" key="1">
    <citation type="journal article" date="2010" name="Nature">
        <title>The Amphimedon queenslandica genome and the evolution of animal complexity.</title>
        <authorList>
            <person name="Srivastava M."/>
            <person name="Simakov O."/>
            <person name="Chapman J."/>
            <person name="Fahey B."/>
            <person name="Gauthier M.E."/>
            <person name="Mitros T."/>
            <person name="Richards G.S."/>
            <person name="Conaco C."/>
            <person name="Dacre M."/>
            <person name="Hellsten U."/>
            <person name="Larroux C."/>
            <person name="Putnam N.H."/>
            <person name="Stanke M."/>
            <person name="Adamska M."/>
            <person name="Darling A."/>
            <person name="Degnan S.M."/>
            <person name="Oakley T.H."/>
            <person name="Plachetzki D.C."/>
            <person name="Zhai Y."/>
            <person name="Adamski M."/>
            <person name="Calcino A."/>
            <person name="Cummins S.F."/>
            <person name="Goodstein D.M."/>
            <person name="Harris C."/>
            <person name="Jackson D.J."/>
            <person name="Leys S.P."/>
            <person name="Shu S."/>
            <person name="Woodcroft B.J."/>
            <person name="Vervoort M."/>
            <person name="Kosik K.S."/>
            <person name="Manning G."/>
            <person name="Degnan B.M."/>
            <person name="Rokhsar D.S."/>
        </authorList>
    </citation>
    <scope>NUCLEOTIDE SEQUENCE [LARGE SCALE GENOMIC DNA]</scope>
</reference>
<feature type="domain" description="Receptor ligand binding region" evidence="8">
    <location>
        <begin position="84"/>
        <end position="360"/>
    </location>
</feature>
<dbReference type="SUPFAM" id="SSF53822">
    <property type="entry name" value="Periplasmic binding protein-like I"/>
    <property type="match status" value="1"/>
</dbReference>
<dbReference type="RefSeq" id="XP_003391520.1">
    <property type="nucleotide sequence ID" value="XM_003391472.1"/>
</dbReference>
<evidence type="ECO:0000256" key="1">
    <source>
        <dbReference type="ARBA" id="ARBA00004141"/>
    </source>
</evidence>
<name>A0AAN0IJK5_AMPQE</name>
<dbReference type="GO" id="GO:0004930">
    <property type="term" value="F:G protein-coupled receptor activity"/>
    <property type="evidence" value="ECO:0007669"/>
    <property type="project" value="InterPro"/>
</dbReference>
<keyword evidence="10" id="KW-1185">Reference proteome</keyword>
<dbReference type="EnsemblMetazoa" id="XM_003391472.1">
    <property type="protein sequence ID" value="XP_003391520.1"/>
    <property type="gene ID" value="LOC100632139"/>
</dbReference>
<evidence type="ECO:0000256" key="4">
    <source>
        <dbReference type="ARBA" id="ARBA00023136"/>
    </source>
</evidence>
<evidence type="ECO:0000259" key="8">
    <source>
        <dbReference type="Pfam" id="PF01094"/>
    </source>
</evidence>
<evidence type="ECO:0000256" key="2">
    <source>
        <dbReference type="ARBA" id="ARBA00022692"/>
    </source>
</evidence>
<evidence type="ECO:0000256" key="3">
    <source>
        <dbReference type="ARBA" id="ARBA00022989"/>
    </source>
</evidence>
<dbReference type="Gene3D" id="3.40.50.2300">
    <property type="match status" value="1"/>
</dbReference>
<proteinExistence type="predicted"/>
<keyword evidence="5" id="KW-0675">Receptor</keyword>
<dbReference type="Proteomes" id="UP000007879">
    <property type="component" value="Unassembled WGS sequence"/>
</dbReference>
<keyword evidence="7" id="KW-0732">Signal</keyword>
<evidence type="ECO:0000256" key="5">
    <source>
        <dbReference type="ARBA" id="ARBA00023170"/>
    </source>
</evidence>
<evidence type="ECO:0000256" key="6">
    <source>
        <dbReference type="ARBA" id="ARBA00023180"/>
    </source>
</evidence>
<dbReference type="GeneID" id="100632139"/>
<evidence type="ECO:0000256" key="7">
    <source>
        <dbReference type="SAM" id="SignalP"/>
    </source>
</evidence>
<dbReference type="InterPro" id="IPR001828">
    <property type="entry name" value="ANF_lig-bd_rcpt"/>
</dbReference>
<comment type="subcellular location">
    <subcellularLocation>
        <location evidence="1">Membrane</location>
        <topology evidence="1">Multi-pass membrane protein</topology>
    </subcellularLocation>
</comment>